<feature type="compositionally biased region" description="Basic residues" evidence="1">
    <location>
        <begin position="67"/>
        <end position="82"/>
    </location>
</feature>
<accession>A0A392RUW0</accession>
<feature type="region of interest" description="Disordered" evidence="1">
    <location>
        <begin position="63"/>
        <end position="82"/>
    </location>
</feature>
<name>A0A392RUW0_9FABA</name>
<reference evidence="2 3" key="1">
    <citation type="journal article" date="2018" name="Front. Plant Sci.">
        <title>Red Clover (Trifolium pratense) and Zigzag Clover (T. medium) - A Picture of Genomic Similarities and Differences.</title>
        <authorList>
            <person name="Dluhosova J."/>
            <person name="Istvanek J."/>
            <person name="Nedelnik J."/>
            <person name="Repkova J."/>
        </authorList>
    </citation>
    <scope>NUCLEOTIDE SEQUENCE [LARGE SCALE GENOMIC DNA]</scope>
    <source>
        <strain evidence="3">cv. 10/8</strain>
        <tissue evidence="2">Leaf</tissue>
    </source>
</reference>
<evidence type="ECO:0000313" key="3">
    <source>
        <dbReference type="Proteomes" id="UP000265520"/>
    </source>
</evidence>
<dbReference type="Proteomes" id="UP000265520">
    <property type="component" value="Unassembled WGS sequence"/>
</dbReference>
<organism evidence="2 3">
    <name type="scientific">Trifolium medium</name>
    <dbReference type="NCBI Taxonomy" id="97028"/>
    <lineage>
        <taxon>Eukaryota</taxon>
        <taxon>Viridiplantae</taxon>
        <taxon>Streptophyta</taxon>
        <taxon>Embryophyta</taxon>
        <taxon>Tracheophyta</taxon>
        <taxon>Spermatophyta</taxon>
        <taxon>Magnoliopsida</taxon>
        <taxon>eudicotyledons</taxon>
        <taxon>Gunneridae</taxon>
        <taxon>Pentapetalae</taxon>
        <taxon>rosids</taxon>
        <taxon>fabids</taxon>
        <taxon>Fabales</taxon>
        <taxon>Fabaceae</taxon>
        <taxon>Papilionoideae</taxon>
        <taxon>50 kb inversion clade</taxon>
        <taxon>NPAAA clade</taxon>
        <taxon>Hologalegina</taxon>
        <taxon>IRL clade</taxon>
        <taxon>Trifolieae</taxon>
        <taxon>Trifolium</taxon>
    </lineage>
</organism>
<evidence type="ECO:0000313" key="2">
    <source>
        <dbReference type="EMBL" id="MCI40149.1"/>
    </source>
</evidence>
<comment type="caution">
    <text evidence="2">The sequence shown here is derived from an EMBL/GenBank/DDBJ whole genome shotgun (WGS) entry which is preliminary data.</text>
</comment>
<dbReference type="EMBL" id="LXQA010276499">
    <property type="protein sequence ID" value="MCI40149.1"/>
    <property type="molecule type" value="Genomic_DNA"/>
</dbReference>
<sequence>MVFWDLRAAQGALARRAVSSSKTKISSVSCASRRMAWRGAPLKNLKEICVTVTCASRRAVGAARQHGILRKSQHSKKKSKGL</sequence>
<dbReference type="AlphaFoldDB" id="A0A392RUW0"/>
<proteinExistence type="predicted"/>
<evidence type="ECO:0000256" key="1">
    <source>
        <dbReference type="SAM" id="MobiDB-lite"/>
    </source>
</evidence>
<protein>
    <submittedName>
        <fullName evidence="2">Uncharacterized protein</fullName>
    </submittedName>
</protein>
<keyword evidence="3" id="KW-1185">Reference proteome</keyword>